<feature type="domain" description="Antibacterial effector protein Tle3 C-terminal" evidence="2">
    <location>
        <begin position="593"/>
        <end position="726"/>
    </location>
</feature>
<accession>A0A1I7FWV7</accession>
<sequence length="748" mass="83761">MSRYVKTPQYVECSGIYTASSAMDVNICVKHRVPGNIILVHGVNDLGTSYEAMEHGLCEGLTTRLGRGYIPASYRMPTEADAGKLEDEPDFVFFRRAVTEQTHSPVIPFYWGYRERSDRVKKKNGEYTDRHGNRVNKDYAKGGGPFANATTSLPDMWNRGIGLPLAVEELGDDPIRPVRITPGRMYMVLAAKRLAALIAMIRDYDERETVSIVAHSQGCLVSLLAQVFLLQDKQRPADTLILNNPPYSLDDDLGFIWRAARWMDGSDNTDPGMAPHYLYLADSQTLRARLDTLINIVKAVGEEGRSHASSPVFSSLNEPEHDGMVGPTWEASADRDNRGKVYLYFCPQDATVALAGIKGIGWQGVPDSQRGREVDETAFHWDGQLTKKYETAPIERRPLAELGDRFYQRVFSQTARMDARSGVISYEKVGLPRHHYQLRAAGEDDLNHVSPSERKHRENLPENASRDITGEPLKTPVYADLGAASEIKPDDPRLRNADIPAERRGGPMERITPDDASGATAGKNGIRRIWQHHRLDGVDPSPDWRSSRDSPAPRVYKGRVRSGDMETISRRINAGREPAQHYTVHQAFECLDKSSHSRVEGYLVERDELPDEARLRWQQSYAPKSYHSAIVGNKANHVHVTAYDVAIGSGKASSDPRFYAYLCAVADWRFKRGVGKDILSDGRGTWSAFLDEHEMHWGKELESRRILIEGTMNYYNTGVLPALPLLWQAVKAGICVCETTNGRSLVPD</sequence>
<dbReference type="InterPro" id="IPR021692">
    <property type="entry name" value="Tle3_C"/>
</dbReference>
<evidence type="ECO:0000313" key="5">
    <source>
        <dbReference type="Proteomes" id="UP000199391"/>
    </source>
</evidence>
<dbReference type="Proteomes" id="UP000199391">
    <property type="component" value="Unassembled WGS sequence"/>
</dbReference>
<gene>
    <name evidence="4" type="ORF">SAMN05216552_1002339</name>
</gene>
<feature type="region of interest" description="Disordered" evidence="1">
    <location>
        <begin position="442"/>
        <end position="472"/>
    </location>
</feature>
<feature type="compositionally biased region" description="Low complexity" evidence="1">
    <location>
        <begin position="539"/>
        <end position="554"/>
    </location>
</feature>
<feature type="region of interest" description="Disordered" evidence="1">
    <location>
        <begin position="537"/>
        <end position="558"/>
    </location>
</feature>
<organism evidence="4 5">
    <name type="scientific">Pseudoduganella namucuonensis</name>
    <dbReference type="NCBI Taxonomy" id="1035707"/>
    <lineage>
        <taxon>Bacteria</taxon>
        <taxon>Pseudomonadati</taxon>
        <taxon>Pseudomonadota</taxon>
        <taxon>Betaproteobacteria</taxon>
        <taxon>Burkholderiales</taxon>
        <taxon>Oxalobacteraceae</taxon>
        <taxon>Telluria group</taxon>
        <taxon>Pseudoduganella</taxon>
    </lineage>
</organism>
<evidence type="ECO:0000313" key="4">
    <source>
        <dbReference type="EMBL" id="SFU40631.1"/>
    </source>
</evidence>
<evidence type="ECO:0000256" key="1">
    <source>
        <dbReference type="SAM" id="MobiDB-lite"/>
    </source>
</evidence>
<dbReference type="OrthoDB" id="8829067at2"/>
<feature type="compositionally biased region" description="Basic and acidic residues" evidence="1">
    <location>
        <begin position="487"/>
        <end position="513"/>
    </location>
</feature>
<dbReference type="AlphaFoldDB" id="A0A1I7FWV7"/>
<dbReference type="InterPro" id="IPR029058">
    <property type="entry name" value="AB_hydrolase_fold"/>
</dbReference>
<dbReference type="InterPro" id="IPR056221">
    <property type="entry name" value="Tle3_ab_dom"/>
</dbReference>
<dbReference type="Pfam" id="PF24322">
    <property type="entry name" value="Tle3"/>
    <property type="match status" value="1"/>
</dbReference>
<dbReference type="EMBL" id="FPBO01000002">
    <property type="protein sequence ID" value="SFU40631.1"/>
    <property type="molecule type" value="Genomic_DNA"/>
</dbReference>
<evidence type="ECO:0008006" key="6">
    <source>
        <dbReference type="Google" id="ProtNLM"/>
    </source>
</evidence>
<reference evidence="5" key="1">
    <citation type="submission" date="2016-10" db="EMBL/GenBank/DDBJ databases">
        <authorList>
            <person name="Varghese N."/>
            <person name="Submissions S."/>
        </authorList>
    </citation>
    <scope>NUCLEOTIDE SEQUENCE [LARGE SCALE GENOMIC DNA]</scope>
    <source>
        <strain evidence="5">CGMCC 1.11014</strain>
    </source>
</reference>
<feature type="compositionally biased region" description="Basic and acidic residues" evidence="1">
    <location>
        <begin position="442"/>
        <end position="469"/>
    </location>
</feature>
<keyword evidence="5" id="KW-1185">Reference proteome</keyword>
<proteinExistence type="predicted"/>
<evidence type="ECO:0000259" key="2">
    <source>
        <dbReference type="Pfam" id="PF11678"/>
    </source>
</evidence>
<dbReference type="STRING" id="1035707.SAMN05216552_1002339"/>
<name>A0A1I7FWV7_9BURK</name>
<dbReference type="Pfam" id="PF11678">
    <property type="entry name" value="Tle3_C"/>
    <property type="match status" value="1"/>
</dbReference>
<evidence type="ECO:0000259" key="3">
    <source>
        <dbReference type="Pfam" id="PF24322"/>
    </source>
</evidence>
<feature type="region of interest" description="Disordered" evidence="1">
    <location>
        <begin position="487"/>
        <end position="520"/>
    </location>
</feature>
<feature type="domain" description="T6SS Tle3 phospholipase effector alpha/beta" evidence="3">
    <location>
        <begin position="33"/>
        <end position="366"/>
    </location>
</feature>
<dbReference type="RefSeq" id="WP_093553633.1">
    <property type="nucleotide sequence ID" value="NZ_FPBO01000002.1"/>
</dbReference>
<dbReference type="SUPFAM" id="SSF53474">
    <property type="entry name" value="alpha/beta-Hydrolases"/>
    <property type="match status" value="1"/>
</dbReference>
<protein>
    <recommendedName>
        <fullName evidence="6">DUF3274 domain-containing protein</fullName>
    </recommendedName>
</protein>